<name>A0ABN7UHQ8_GIGMA</name>
<accession>A0ABN7UHQ8</accession>
<proteinExistence type="predicted"/>
<reference evidence="1 2" key="1">
    <citation type="submission" date="2021-06" db="EMBL/GenBank/DDBJ databases">
        <authorList>
            <person name="Kallberg Y."/>
            <person name="Tangrot J."/>
            <person name="Rosling A."/>
        </authorList>
    </citation>
    <scope>NUCLEOTIDE SEQUENCE [LARGE SCALE GENOMIC DNA]</scope>
    <source>
        <strain evidence="1 2">120-4 pot B 10/14</strain>
    </source>
</reference>
<evidence type="ECO:0000313" key="1">
    <source>
        <dbReference type="EMBL" id="CAG8576375.1"/>
    </source>
</evidence>
<feature type="non-terminal residue" evidence="1">
    <location>
        <position position="54"/>
    </location>
</feature>
<comment type="caution">
    <text evidence="1">The sequence shown here is derived from an EMBL/GenBank/DDBJ whole genome shotgun (WGS) entry which is preliminary data.</text>
</comment>
<dbReference type="Proteomes" id="UP000789901">
    <property type="component" value="Unassembled WGS sequence"/>
</dbReference>
<evidence type="ECO:0000313" key="2">
    <source>
        <dbReference type="Proteomes" id="UP000789901"/>
    </source>
</evidence>
<dbReference type="EMBL" id="CAJVQB010002477">
    <property type="protein sequence ID" value="CAG8576375.1"/>
    <property type="molecule type" value="Genomic_DNA"/>
</dbReference>
<organism evidence="1 2">
    <name type="scientific">Gigaspora margarita</name>
    <dbReference type="NCBI Taxonomy" id="4874"/>
    <lineage>
        <taxon>Eukaryota</taxon>
        <taxon>Fungi</taxon>
        <taxon>Fungi incertae sedis</taxon>
        <taxon>Mucoromycota</taxon>
        <taxon>Glomeromycotina</taxon>
        <taxon>Glomeromycetes</taxon>
        <taxon>Diversisporales</taxon>
        <taxon>Gigasporaceae</taxon>
        <taxon>Gigaspora</taxon>
    </lineage>
</organism>
<gene>
    <name evidence="1" type="ORF">GMARGA_LOCUS5735</name>
</gene>
<keyword evidence="2" id="KW-1185">Reference proteome</keyword>
<sequence>MGSYEDFDGAEPWTQVLHVDISVFLNSCIVHIKTSNEYEYSKLIAYQIVKLVSK</sequence>
<protein>
    <submittedName>
        <fullName evidence="1">33553_t:CDS:1</fullName>
    </submittedName>
</protein>